<protein>
    <submittedName>
        <fullName evidence="2">Uncharacterized protein</fullName>
    </submittedName>
</protein>
<sequence length="207" mass="22676">MWMDTGLGLGHGKLALSTADLTGTLSLSESSGSCTSFTRRREISAPASPSGPQTYGPVSVQTPKDYTTADNGGSSQLRRMLAQQESGVRRRQKRPRWVKVVFGNYRQNRWFTEEQLINKLFSQTQPASARACLGRDPWRGDWVRAGLGKPGRGTRRDLSEAELSQSGPHGFDGSLFPSPSCGPRRTHAAQSHSECAKTRLAARVDRS</sequence>
<name>A0A9Q1EMI8_SYNKA</name>
<gene>
    <name evidence="2" type="ORF">SKAU_G00338340</name>
</gene>
<proteinExistence type="predicted"/>
<feature type="region of interest" description="Disordered" evidence="1">
    <location>
        <begin position="27"/>
        <end position="74"/>
    </location>
</feature>
<dbReference type="Proteomes" id="UP001152622">
    <property type="component" value="Chromosome 15"/>
</dbReference>
<feature type="compositionally biased region" description="Basic and acidic residues" evidence="1">
    <location>
        <begin position="194"/>
        <end position="207"/>
    </location>
</feature>
<reference evidence="2" key="1">
    <citation type="journal article" date="2023" name="Science">
        <title>Genome structures resolve the early diversification of teleost fishes.</title>
        <authorList>
            <person name="Parey E."/>
            <person name="Louis A."/>
            <person name="Montfort J."/>
            <person name="Bouchez O."/>
            <person name="Roques C."/>
            <person name="Iampietro C."/>
            <person name="Lluch J."/>
            <person name="Castinel A."/>
            <person name="Donnadieu C."/>
            <person name="Desvignes T."/>
            <person name="Floi Bucao C."/>
            <person name="Jouanno E."/>
            <person name="Wen M."/>
            <person name="Mejri S."/>
            <person name="Dirks R."/>
            <person name="Jansen H."/>
            <person name="Henkel C."/>
            <person name="Chen W.J."/>
            <person name="Zahm M."/>
            <person name="Cabau C."/>
            <person name="Klopp C."/>
            <person name="Thompson A.W."/>
            <person name="Robinson-Rechavi M."/>
            <person name="Braasch I."/>
            <person name="Lecointre G."/>
            <person name="Bobe J."/>
            <person name="Postlethwait J.H."/>
            <person name="Berthelot C."/>
            <person name="Roest Crollius H."/>
            <person name="Guiguen Y."/>
        </authorList>
    </citation>
    <scope>NUCLEOTIDE SEQUENCE</scope>
    <source>
        <strain evidence="2">WJC10195</strain>
    </source>
</reference>
<evidence type="ECO:0000313" key="3">
    <source>
        <dbReference type="Proteomes" id="UP001152622"/>
    </source>
</evidence>
<comment type="caution">
    <text evidence="2">The sequence shown here is derived from an EMBL/GenBank/DDBJ whole genome shotgun (WGS) entry which is preliminary data.</text>
</comment>
<dbReference type="EMBL" id="JAINUF010000015">
    <property type="protein sequence ID" value="KAJ8341543.1"/>
    <property type="molecule type" value="Genomic_DNA"/>
</dbReference>
<accession>A0A9Q1EMI8</accession>
<dbReference type="AlphaFoldDB" id="A0A9Q1EMI8"/>
<feature type="compositionally biased region" description="Polar residues" evidence="1">
    <location>
        <begin position="59"/>
        <end position="74"/>
    </location>
</feature>
<keyword evidence="3" id="KW-1185">Reference proteome</keyword>
<feature type="compositionally biased region" description="Low complexity" evidence="1">
    <location>
        <begin position="27"/>
        <end position="36"/>
    </location>
</feature>
<evidence type="ECO:0000256" key="1">
    <source>
        <dbReference type="SAM" id="MobiDB-lite"/>
    </source>
</evidence>
<evidence type="ECO:0000313" key="2">
    <source>
        <dbReference type="EMBL" id="KAJ8341543.1"/>
    </source>
</evidence>
<organism evidence="2 3">
    <name type="scientific">Synaphobranchus kaupii</name>
    <name type="common">Kaup's arrowtooth eel</name>
    <dbReference type="NCBI Taxonomy" id="118154"/>
    <lineage>
        <taxon>Eukaryota</taxon>
        <taxon>Metazoa</taxon>
        <taxon>Chordata</taxon>
        <taxon>Craniata</taxon>
        <taxon>Vertebrata</taxon>
        <taxon>Euteleostomi</taxon>
        <taxon>Actinopterygii</taxon>
        <taxon>Neopterygii</taxon>
        <taxon>Teleostei</taxon>
        <taxon>Anguilliformes</taxon>
        <taxon>Synaphobranchidae</taxon>
        <taxon>Synaphobranchus</taxon>
    </lineage>
</organism>
<feature type="region of interest" description="Disordered" evidence="1">
    <location>
        <begin position="145"/>
        <end position="207"/>
    </location>
</feature>